<dbReference type="GO" id="GO:0071470">
    <property type="term" value="P:cellular response to osmotic stress"/>
    <property type="evidence" value="ECO:0007669"/>
    <property type="project" value="InterPro"/>
</dbReference>
<accession>A0AA37VZU9</accession>
<reference evidence="14" key="1">
    <citation type="journal article" date="2014" name="Int. J. Syst. Evol. Microbiol.">
        <title>Complete genome sequence of Corynebacterium casei LMG S-19264T (=DSM 44701T), isolated from a smear-ripened cheese.</title>
        <authorList>
            <consortium name="US DOE Joint Genome Institute (JGI-PGF)"/>
            <person name="Walter F."/>
            <person name="Albersmeier A."/>
            <person name="Kalinowski J."/>
            <person name="Ruckert C."/>
        </authorList>
    </citation>
    <scope>NUCLEOTIDE SEQUENCE</scope>
    <source>
        <strain evidence="14">NBRC 101628</strain>
    </source>
</reference>
<dbReference type="EMBL" id="BSNC01000011">
    <property type="protein sequence ID" value="GLP97811.1"/>
    <property type="molecule type" value="Genomic_DNA"/>
</dbReference>
<keyword evidence="15" id="KW-1185">Reference proteome</keyword>
<reference evidence="14" key="2">
    <citation type="submission" date="2023-01" db="EMBL/GenBank/DDBJ databases">
        <title>Draft genome sequence of Paraferrimonas sedimenticola strain NBRC 101628.</title>
        <authorList>
            <person name="Sun Q."/>
            <person name="Mori K."/>
        </authorList>
    </citation>
    <scope>NUCLEOTIDE SEQUENCE</scope>
    <source>
        <strain evidence="14">NBRC 101628</strain>
    </source>
</reference>
<keyword evidence="8 11" id="KW-0472">Membrane</keyword>
<feature type="transmembrane region" description="Helical" evidence="11">
    <location>
        <begin position="172"/>
        <end position="189"/>
    </location>
</feature>
<proteinExistence type="inferred from homology"/>
<protein>
    <recommendedName>
        <fullName evidence="9">Mechanosensing system component YbdG</fullName>
    </recommendedName>
    <alternativeName>
        <fullName evidence="10">Mechanosensitive channel homolog YbdG</fullName>
    </alternativeName>
</protein>
<keyword evidence="4" id="KW-0997">Cell inner membrane</keyword>
<dbReference type="RefSeq" id="WP_095507123.1">
    <property type="nucleotide sequence ID" value="NZ_BSNC01000011.1"/>
</dbReference>
<evidence type="ECO:0000313" key="15">
    <source>
        <dbReference type="Proteomes" id="UP001161422"/>
    </source>
</evidence>
<keyword evidence="6 11" id="KW-1133">Transmembrane helix</keyword>
<name>A0AA37VZU9_9GAMM</name>
<dbReference type="InterPro" id="IPR049278">
    <property type="entry name" value="MS_channel_C"/>
</dbReference>
<comment type="similarity">
    <text evidence="2">Belongs to the MscS (TC 1.A.23) family.</text>
</comment>
<dbReference type="Proteomes" id="UP001161422">
    <property type="component" value="Unassembled WGS sequence"/>
</dbReference>
<evidence type="ECO:0000313" key="14">
    <source>
        <dbReference type="EMBL" id="GLP97811.1"/>
    </source>
</evidence>
<evidence type="ECO:0000256" key="5">
    <source>
        <dbReference type="ARBA" id="ARBA00022692"/>
    </source>
</evidence>
<feature type="transmembrane region" description="Helical" evidence="11">
    <location>
        <begin position="149"/>
        <end position="166"/>
    </location>
</feature>
<keyword evidence="3" id="KW-1003">Cell membrane</keyword>
<dbReference type="InterPro" id="IPR010920">
    <property type="entry name" value="LSM_dom_sf"/>
</dbReference>
<evidence type="ECO:0000256" key="3">
    <source>
        <dbReference type="ARBA" id="ARBA00022475"/>
    </source>
</evidence>
<sequence>MDEQLRDLVLASLTQLGISEQPQDSVGILVMVTLSLLISLVAYWFVRRGVVQGLNRIIERSKVTWDDIVMQHRVLEKLSVVVPLLVFDLMVPLFMASESFIESLLQKALGLMIMLQITRVLFALLNAINDMADANEVGRRLPVNSVVQLVKLFLSFVLVILAVSLITDHSPVYFLSGLGVATGLVMLVFRDTILGFVAGIQLAANNMVSKGDWIEMPKYGADGEVEQVSLTTVKVRNWDKTITMIPAYALVSDAFKNWRGMSESGGRRIKRSVLLDINSVSFLSDEQLEGLKRFRLLSDYLTRKQGEIGTAKGINGRQLTNIGTFRAYLEAYLKANQNIHGDMTFLVRQLASTDSGVPIEVYVFANDTRWAHYEAIQADIFDHIFAILPEFGLRAFQRPAGVDFSELAANRG</sequence>
<dbReference type="Pfam" id="PF00924">
    <property type="entry name" value="MS_channel_2nd"/>
    <property type="match status" value="1"/>
</dbReference>
<evidence type="ECO:0000256" key="2">
    <source>
        <dbReference type="ARBA" id="ARBA00008017"/>
    </source>
</evidence>
<feature type="domain" description="Mechanosensitive ion channel MscS C-terminal" evidence="13">
    <location>
        <begin position="333"/>
        <end position="394"/>
    </location>
</feature>
<dbReference type="SUPFAM" id="SSF50182">
    <property type="entry name" value="Sm-like ribonucleoproteins"/>
    <property type="match status" value="1"/>
</dbReference>
<evidence type="ECO:0000256" key="7">
    <source>
        <dbReference type="ARBA" id="ARBA00023016"/>
    </source>
</evidence>
<dbReference type="GO" id="GO:0005886">
    <property type="term" value="C:plasma membrane"/>
    <property type="evidence" value="ECO:0007669"/>
    <property type="project" value="UniProtKB-SubCell"/>
</dbReference>
<evidence type="ECO:0000256" key="9">
    <source>
        <dbReference type="ARBA" id="ARBA00093630"/>
    </source>
</evidence>
<keyword evidence="5 11" id="KW-0812">Transmembrane</keyword>
<comment type="subcellular location">
    <subcellularLocation>
        <location evidence="1">Cell inner membrane</location>
        <topology evidence="1">Multi-pass membrane protein</topology>
    </subcellularLocation>
</comment>
<dbReference type="InterPro" id="IPR030192">
    <property type="entry name" value="YbdG"/>
</dbReference>
<feature type="transmembrane region" description="Helical" evidence="11">
    <location>
        <begin position="78"/>
        <end position="96"/>
    </location>
</feature>
<evidence type="ECO:0000259" key="13">
    <source>
        <dbReference type="Pfam" id="PF21082"/>
    </source>
</evidence>
<dbReference type="InterPro" id="IPR006685">
    <property type="entry name" value="MscS_channel_2nd"/>
</dbReference>
<dbReference type="InterPro" id="IPR023408">
    <property type="entry name" value="MscS_beta-dom_sf"/>
</dbReference>
<dbReference type="Gene3D" id="2.30.30.60">
    <property type="match status" value="1"/>
</dbReference>
<dbReference type="GO" id="GO:0008381">
    <property type="term" value="F:mechanosensitive monoatomic ion channel activity"/>
    <property type="evidence" value="ECO:0007669"/>
    <property type="project" value="InterPro"/>
</dbReference>
<feature type="transmembrane region" description="Helical" evidence="11">
    <location>
        <begin position="26"/>
        <end position="46"/>
    </location>
</feature>
<evidence type="ECO:0000256" key="6">
    <source>
        <dbReference type="ARBA" id="ARBA00022989"/>
    </source>
</evidence>
<feature type="domain" description="Mechanosensitive ion channel MscS" evidence="12">
    <location>
        <begin position="191"/>
        <end position="259"/>
    </location>
</feature>
<evidence type="ECO:0000256" key="4">
    <source>
        <dbReference type="ARBA" id="ARBA00022519"/>
    </source>
</evidence>
<evidence type="ECO:0000256" key="8">
    <source>
        <dbReference type="ARBA" id="ARBA00023136"/>
    </source>
</evidence>
<dbReference type="FunFam" id="2.30.30.60:FF:000002">
    <property type="entry name" value="Mechanosensitive ion channel family protein"/>
    <property type="match status" value="1"/>
</dbReference>
<dbReference type="PANTHER" id="PTHR30414">
    <property type="entry name" value="MINICONDUCTANCE MECHANOSENSITIVE CHANNEL YBDG"/>
    <property type="match status" value="1"/>
</dbReference>
<comment type="caution">
    <text evidence="14">The sequence shown here is derived from an EMBL/GenBank/DDBJ whole genome shotgun (WGS) entry which is preliminary data.</text>
</comment>
<feature type="transmembrane region" description="Helical" evidence="11">
    <location>
        <begin position="108"/>
        <end position="128"/>
    </location>
</feature>
<evidence type="ECO:0000256" key="10">
    <source>
        <dbReference type="ARBA" id="ARBA00093659"/>
    </source>
</evidence>
<evidence type="ECO:0000256" key="11">
    <source>
        <dbReference type="SAM" id="Phobius"/>
    </source>
</evidence>
<gene>
    <name evidence="14" type="primary">ybdG</name>
    <name evidence="14" type="ORF">GCM10007895_31180</name>
</gene>
<dbReference type="Pfam" id="PF21082">
    <property type="entry name" value="MS_channel_3rd"/>
    <property type="match status" value="1"/>
</dbReference>
<dbReference type="PANTHER" id="PTHR30414:SF0">
    <property type="entry name" value="MINICONDUCTANCE MECHANOSENSITIVE CHANNEL YBDG"/>
    <property type="match status" value="1"/>
</dbReference>
<evidence type="ECO:0000259" key="12">
    <source>
        <dbReference type="Pfam" id="PF00924"/>
    </source>
</evidence>
<evidence type="ECO:0000256" key="1">
    <source>
        <dbReference type="ARBA" id="ARBA00004429"/>
    </source>
</evidence>
<dbReference type="AlphaFoldDB" id="A0AA37VZU9"/>
<organism evidence="14 15">
    <name type="scientific">Paraferrimonas sedimenticola</name>
    <dbReference type="NCBI Taxonomy" id="375674"/>
    <lineage>
        <taxon>Bacteria</taxon>
        <taxon>Pseudomonadati</taxon>
        <taxon>Pseudomonadota</taxon>
        <taxon>Gammaproteobacteria</taxon>
        <taxon>Alteromonadales</taxon>
        <taxon>Ferrimonadaceae</taxon>
        <taxon>Paraferrimonas</taxon>
    </lineage>
</organism>
<keyword evidence="7" id="KW-0346">Stress response</keyword>